<reference evidence="1 2" key="1">
    <citation type="submission" date="2019-03" db="EMBL/GenBank/DDBJ databases">
        <title>Complete genome sequence of Ferrigenium kumadai strain An22, a microaerophilic iron-oxidizing bacterium isolated from a paddy field soil.</title>
        <authorList>
            <person name="Watanabe T."/>
            <person name="Asakawa S."/>
        </authorList>
    </citation>
    <scope>NUCLEOTIDE SEQUENCE [LARGE SCALE GENOMIC DNA]</scope>
    <source>
        <strain evidence="1 2">An22</strain>
    </source>
</reference>
<dbReference type="CDD" id="cd06990">
    <property type="entry name" value="cupin_DUF861"/>
    <property type="match status" value="1"/>
</dbReference>
<dbReference type="RefSeq" id="WP_212787060.1">
    <property type="nucleotide sequence ID" value="NZ_AP019536.1"/>
</dbReference>
<sequence length="119" mass="13056">MKKAELKNFANADEVREFPKGRLELVKIGGATVGRATFEPGWRWSTSLQPIAKTKSCEAPHFQYHVSGILKIVMDDGTELLAKPGDVSNLPSGHDAWVVGDEPAVVVDFQGMIDYAKSR</sequence>
<accession>A0AAN1W0B9</accession>
<protein>
    <submittedName>
        <fullName evidence="1">Cupin</fullName>
    </submittedName>
</protein>
<dbReference type="EMBL" id="AP019536">
    <property type="protein sequence ID" value="BBI99486.1"/>
    <property type="molecule type" value="Genomic_DNA"/>
</dbReference>
<keyword evidence="2" id="KW-1185">Reference proteome</keyword>
<dbReference type="AlphaFoldDB" id="A0AAN1W0B9"/>
<organism evidence="1 2">
    <name type="scientific">Ferrigenium kumadai</name>
    <dbReference type="NCBI Taxonomy" id="1682490"/>
    <lineage>
        <taxon>Bacteria</taxon>
        <taxon>Pseudomonadati</taxon>
        <taxon>Pseudomonadota</taxon>
        <taxon>Betaproteobacteria</taxon>
        <taxon>Nitrosomonadales</taxon>
        <taxon>Gallionellaceae</taxon>
        <taxon>Ferrigenium</taxon>
    </lineage>
</organism>
<evidence type="ECO:0000313" key="1">
    <source>
        <dbReference type="EMBL" id="BBI99486.1"/>
    </source>
</evidence>
<proteinExistence type="predicted"/>
<dbReference type="SUPFAM" id="SSF51182">
    <property type="entry name" value="RmlC-like cupins"/>
    <property type="match status" value="1"/>
</dbReference>
<dbReference type="KEGG" id="fku:FGKAn22_11790"/>
<evidence type="ECO:0000313" key="2">
    <source>
        <dbReference type="Proteomes" id="UP001319121"/>
    </source>
</evidence>
<name>A0AAN1W0B9_9PROT</name>
<gene>
    <name evidence="1" type="ORF">FGKAn22_11790</name>
</gene>
<dbReference type="InterPro" id="IPR011051">
    <property type="entry name" value="RmlC_Cupin_sf"/>
</dbReference>
<dbReference type="Proteomes" id="UP001319121">
    <property type="component" value="Chromosome"/>
</dbReference>